<dbReference type="eggNOG" id="KOG0725">
    <property type="taxonomic scope" value="Eukaryota"/>
</dbReference>
<sequence length="270" mass="28812">MSTIQKYEPKDGDRVLPLFSLTGKTAAVSGAGAGIGLAVADAFAEAGANVAIFYNSNPKAIERAEEIAKKYGVQCKAYKVDVTSQEAVEATVDKVVTEFNNRLDIFVANAGIPWTKGGILEAKDHKHYHSVVSTDLDSVYYSAYAAGKYFKKQGSGSFIATASMSGHIVNIPQMQATYNAAKAGVIHFCKSLSVEWAGFARVNTVSPGYIATEISGFVPDDVKKVWHDKTPMGREGLANELKGAYLYFASDASTYTTGSDLIVDGGYCAP</sequence>
<dbReference type="InterPro" id="IPR002347">
    <property type="entry name" value="SDR_fam"/>
</dbReference>
<dbReference type="OrthoDB" id="1888931at2759"/>
<evidence type="ECO:0000256" key="1">
    <source>
        <dbReference type="ARBA" id="ARBA00006484"/>
    </source>
</evidence>
<evidence type="ECO:0000313" key="5">
    <source>
        <dbReference type="Proteomes" id="UP000018144"/>
    </source>
</evidence>
<dbReference type="PANTHER" id="PTHR43008">
    <property type="entry name" value="BENZIL REDUCTASE"/>
    <property type="match status" value="1"/>
</dbReference>
<keyword evidence="2" id="KW-0521">NADP</keyword>
<keyword evidence="3" id="KW-0560">Oxidoreductase</keyword>
<evidence type="ECO:0000313" key="4">
    <source>
        <dbReference type="EMBL" id="CCX05327.1"/>
    </source>
</evidence>
<proteinExistence type="inferred from homology"/>
<evidence type="ECO:0000256" key="2">
    <source>
        <dbReference type="ARBA" id="ARBA00022857"/>
    </source>
</evidence>
<dbReference type="GO" id="GO:0019594">
    <property type="term" value="P:mannitol metabolic process"/>
    <property type="evidence" value="ECO:0007669"/>
    <property type="project" value="UniProtKB-ARBA"/>
</dbReference>
<organism evidence="4 5">
    <name type="scientific">Pyronema omphalodes (strain CBS 100304)</name>
    <name type="common">Pyronema confluens</name>
    <dbReference type="NCBI Taxonomy" id="1076935"/>
    <lineage>
        <taxon>Eukaryota</taxon>
        <taxon>Fungi</taxon>
        <taxon>Dikarya</taxon>
        <taxon>Ascomycota</taxon>
        <taxon>Pezizomycotina</taxon>
        <taxon>Pezizomycetes</taxon>
        <taxon>Pezizales</taxon>
        <taxon>Pyronemataceae</taxon>
        <taxon>Pyronema</taxon>
    </lineage>
</organism>
<reference evidence="4 5" key="1">
    <citation type="journal article" date="2013" name="PLoS Genet.">
        <title>The genome and development-dependent transcriptomes of Pyronema confluens: a window into fungal evolution.</title>
        <authorList>
            <person name="Traeger S."/>
            <person name="Altegoer F."/>
            <person name="Freitag M."/>
            <person name="Gabaldon T."/>
            <person name="Kempken F."/>
            <person name="Kumar A."/>
            <person name="Marcet-Houben M."/>
            <person name="Poggeler S."/>
            <person name="Stajich J.E."/>
            <person name="Nowrousian M."/>
        </authorList>
    </citation>
    <scope>NUCLEOTIDE SEQUENCE [LARGE SCALE GENOMIC DNA]</scope>
    <source>
        <strain evidence="5">CBS 100304</strain>
        <tissue evidence="4">Vegetative mycelium</tissue>
    </source>
</reference>
<gene>
    <name evidence="4" type="ORF">PCON_04914</name>
</gene>
<dbReference type="OMA" id="VAITYER"/>
<dbReference type="PRINTS" id="PR00081">
    <property type="entry name" value="GDHRDH"/>
</dbReference>
<dbReference type="GO" id="GO:0050664">
    <property type="term" value="F:oxidoreductase activity, acting on NAD(P)H, oxygen as acceptor"/>
    <property type="evidence" value="ECO:0007669"/>
    <property type="project" value="TreeGrafter"/>
</dbReference>
<dbReference type="InterPro" id="IPR020904">
    <property type="entry name" value="Sc_DH/Rdtase_CS"/>
</dbReference>
<comment type="similarity">
    <text evidence="1">Belongs to the short-chain dehydrogenases/reductases (SDR) family.</text>
</comment>
<dbReference type="PRINTS" id="PR00080">
    <property type="entry name" value="SDRFAMILY"/>
</dbReference>
<dbReference type="Pfam" id="PF13561">
    <property type="entry name" value="adh_short_C2"/>
    <property type="match status" value="1"/>
</dbReference>
<dbReference type="InterPro" id="IPR036291">
    <property type="entry name" value="NAD(P)-bd_dom_sf"/>
</dbReference>
<dbReference type="Gene3D" id="3.40.50.720">
    <property type="entry name" value="NAD(P)-binding Rossmann-like Domain"/>
    <property type="match status" value="1"/>
</dbReference>
<dbReference type="Proteomes" id="UP000018144">
    <property type="component" value="Unassembled WGS sequence"/>
</dbReference>
<dbReference type="STRING" id="1076935.U4KVJ8"/>
<keyword evidence="5" id="KW-1185">Reference proteome</keyword>
<accession>U4KVJ8</accession>
<dbReference type="PANTHER" id="PTHR43008:SF13">
    <property type="entry name" value="L-XYLULOSE REDUCTASE-RELATED"/>
    <property type="match status" value="1"/>
</dbReference>
<evidence type="ECO:0000256" key="3">
    <source>
        <dbReference type="ARBA" id="ARBA00023002"/>
    </source>
</evidence>
<dbReference type="EMBL" id="HF935245">
    <property type="protein sequence ID" value="CCX05327.1"/>
    <property type="molecule type" value="Genomic_DNA"/>
</dbReference>
<dbReference type="GO" id="GO:0050085">
    <property type="term" value="F:mannitol 2-dehydrogenase (NADP+) activity"/>
    <property type="evidence" value="ECO:0007669"/>
    <property type="project" value="UniProtKB-ARBA"/>
</dbReference>
<dbReference type="AlphaFoldDB" id="U4KVJ8"/>
<protein>
    <submittedName>
        <fullName evidence="4">Similar to Sorbose reductase homolog SOU2 acc. no. P87218</fullName>
    </submittedName>
</protein>
<dbReference type="CDD" id="cd05352">
    <property type="entry name" value="MDH-like_SDR_c"/>
    <property type="match status" value="1"/>
</dbReference>
<dbReference type="PROSITE" id="PS00061">
    <property type="entry name" value="ADH_SHORT"/>
    <property type="match status" value="1"/>
</dbReference>
<dbReference type="SUPFAM" id="SSF51735">
    <property type="entry name" value="NAD(P)-binding Rossmann-fold domains"/>
    <property type="match status" value="1"/>
</dbReference>
<name>U4KVJ8_PYROM</name>
<dbReference type="FunFam" id="3.40.50.720:FF:000090">
    <property type="entry name" value="NADP-dependent mannitol dehydrogenase"/>
    <property type="match status" value="1"/>
</dbReference>